<sequence length="101" mass="11556">MTAQMLLSQSQSMSRTVLTFSPTSHNPQFFSHHKTTQLNVFTPRNQKLKFPYVYALKIPDVNVLGKSSYGKSGSFNSQLVSHQTMQLDSFRPRSQKQKFLS</sequence>
<proteinExistence type="predicted"/>
<keyword evidence="2" id="KW-1185">Reference proteome</keyword>
<name>A0ABC8UUU2_9AQUA</name>
<organism evidence="1 2">
    <name type="scientific">Ilex paraguariensis</name>
    <name type="common">yerba mate</name>
    <dbReference type="NCBI Taxonomy" id="185542"/>
    <lineage>
        <taxon>Eukaryota</taxon>
        <taxon>Viridiplantae</taxon>
        <taxon>Streptophyta</taxon>
        <taxon>Embryophyta</taxon>
        <taxon>Tracheophyta</taxon>
        <taxon>Spermatophyta</taxon>
        <taxon>Magnoliopsida</taxon>
        <taxon>eudicotyledons</taxon>
        <taxon>Gunneridae</taxon>
        <taxon>Pentapetalae</taxon>
        <taxon>asterids</taxon>
        <taxon>campanulids</taxon>
        <taxon>Aquifoliales</taxon>
        <taxon>Aquifoliaceae</taxon>
        <taxon>Ilex</taxon>
    </lineage>
</organism>
<comment type="caution">
    <text evidence="1">The sequence shown here is derived from an EMBL/GenBank/DDBJ whole genome shotgun (WGS) entry which is preliminary data.</text>
</comment>
<dbReference type="EMBL" id="CAUOFW020009081">
    <property type="protein sequence ID" value="CAK9184799.1"/>
    <property type="molecule type" value="Genomic_DNA"/>
</dbReference>
<evidence type="ECO:0000313" key="1">
    <source>
        <dbReference type="EMBL" id="CAK9184799.1"/>
    </source>
</evidence>
<reference evidence="1 2" key="1">
    <citation type="submission" date="2024-02" db="EMBL/GenBank/DDBJ databases">
        <authorList>
            <person name="Vignale AGUSTIN F."/>
            <person name="Sosa J E."/>
            <person name="Modenutti C."/>
        </authorList>
    </citation>
    <scope>NUCLEOTIDE SEQUENCE [LARGE SCALE GENOMIC DNA]</scope>
</reference>
<evidence type="ECO:0000313" key="2">
    <source>
        <dbReference type="Proteomes" id="UP001642360"/>
    </source>
</evidence>
<dbReference type="AlphaFoldDB" id="A0ABC8UUU2"/>
<accession>A0ABC8UUU2</accession>
<protein>
    <submittedName>
        <fullName evidence="1">Uncharacterized protein</fullName>
    </submittedName>
</protein>
<dbReference type="Proteomes" id="UP001642360">
    <property type="component" value="Unassembled WGS sequence"/>
</dbReference>
<gene>
    <name evidence="1" type="ORF">ILEXP_LOCUS55147</name>
</gene>